<feature type="transmembrane region" description="Helical" evidence="6">
    <location>
        <begin position="199"/>
        <end position="219"/>
    </location>
</feature>
<evidence type="ECO:0000313" key="9">
    <source>
        <dbReference type="Proteomes" id="UP001163096"/>
    </source>
</evidence>
<dbReference type="GeneID" id="76834395"/>
<feature type="transmembrane region" description="Helical" evidence="6">
    <location>
        <begin position="165"/>
        <end position="187"/>
    </location>
</feature>
<dbReference type="InterPro" id="IPR011701">
    <property type="entry name" value="MFS"/>
</dbReference>
<dbReference type="RefSeq" id="WP_268187472.1">
    <property type="nucleotide sequence ID" value="NZ_CP113361.1"/>
</dbReference>
<feature type="transmembrane region" description="Helical" evidence="6">
    <location>
        <begin position="299"/>
        <end position="322"/>
    </location>
</feature>
<dbReference type="PANTHER" id="PTHR42718:SF9">
    <property type="entry name" value="MAJOR FACILITATOR SUPERFAMILY MULTIDRUG TRANSPORTER MFSC"/>
    <property type="match status" value="1"/>
</dbReference>
<reference evidence="8" key="1">
    <citation type="submission" date="2022-11" db="EMBL/GenBank/DDBJ databases">
        <title>Complete genome sequence of Methanogenium organophilum DSM 3596.</title>
        <authorList>
            <person name="Chen S.-C."/>
            <person name="Lai S.-J."/>
            <person name="You Y.-T."/>
        </authorList>
    </citation>
    <scope>NUCLEOTIDE SEQUENCE</scope>
    <source>
        <strain evidence="8">DSM 3596</strain>
    </source>
</reference>
<evidence type="ECO:0000256" key="3">
    <source>
        <dbReference type="ARBA" id="ARBA00022692"/>
    </source>
</evidence>
<feature type="transmembrane region" description="Helical" evidence="6">
    <location>
        <begin position="358"/>
        <end position="377"/>
    </location>
</feature>
<feature type="transmembrane region" description="Helical" evidence="6">
    <location>
        <begin position="334"/>
        <end position="352"/>
    </location>
</feature>
<keyword evidence="3 6" id="KW-0812">Transmembrane</keyword>
<dbReference type="PANTHER" id="PTHR42718">
    <property type="entry name" value="MAJOR FACILITATOR SUPERFAMILY MULTIDRUG TRANSPORTER MFSC"/>
    <property type="match status" value="1"/>
</dbReference>
<evidence type="ECO:0000256" key="2">
    <source>
        <dbReference type="ARBA" id="ARBA00022448"/>
    </source>
</evidence>
<keyword evidence="9" id="KW-1185">Reference proteome</keyword>
<feature type="transmembrane region" description="Helical" evidence="6">
    <location>
        <begin position="48"/>
        <end position="67"/>
    </location>
</feature>
<dbReference type="KEGG" id="mou:OU421_04795"/>
<dbReference type="Pfam" id="PF07690">
    <property type="entry name" value="MFS_1"/>
    <property type="match status" value="1"/>
</dbReference>
<name>A0A9X9S5B1_METOG</name>
<gene>
    <name evidence="8" type="ORF">OU421_04795</name>
</gene>
<feature type="transmembrane region" description="Helical" evidence="6">
    <location>
        <begin position="398"/>
        <end position="418"/>
    </location>
</feature>
<dbReference type="GO" id="GO:0022857">
    <property type="term" value="F:transmembrane transporter activity"/>
    <property type="evidence" value="ECO:0007669"/>
    <property type="project" value="InterPro"/>
</dbReference>
<feature type="transmembrane region" description="Helical" evidence="6">
    <location>
        <begin position="137"/>
        <end position="159"/>
    </location>
</feature>
<dbReference type="InterPro" id="IPR020846">
    <property type="entry name" value="MFS_dom"/>
</dbReference>
<accession>A0A9X9S5B1</accession>
<dbReference type="Proteomes" id="UP001163096">
    <property type="component" value="Chromosome"/>
</dbReference>
<keyword evidence="4 6" id="KW-1133">Transmembrane helix</keyword>
<dbReference type="GO" id="GO:0016020">
    <property type="term" value="C:membrane"/>
    <property type="evidence" value="ECO:0007669"/>
    <property type="project" value="UniProtKB-SubCell"/>
</dbReference>
<dbReference type="Gene3D" id="1.20.1250.20">
    <property type="entry name" value="MFS general substrate transporter like domains"/>
    <property type="match status" value="1"/>
</dbReference>
<feature type="transmembrane region" description="Helical" evidence="6">
    <location>
        <begin position="79"/>
        <end position="98"/>
    </location>
</feature>
<dbReference type="Gene3D" id="1.20.1720.10">
    <property type="entry name" value="Multidrug resistance protein D"/>
    <property type="match status" value="1"/>
</dbReference>
<feature type="transmembrane region" description="Helical" evidence="6">
    <location>
        <begin position="104"/>
        <end position="125"/>
    </location>
</feature>
<evidence type="ECO:0000313" key="8">
    <source>
        <dbReference type="EMBL" id="WAI02194.1"/>
    </source>
</evidence>
<feature type="transmembrane region" description="Helical" evidence="6">
    <location>
        <begin position="449"/>
        <end position="468"/>
    </location>
</feature>
<evidence type="ECO:0000256" key="1">
    <source>
        <dbReference type="ARBA" id="ARBA00004141"/>
    </source>
</evidence>
<dbReference type="CDD" id="cd17321">
    <property type="entry name" value="MFS_MMR_MDR_like"/>
    <property type="match status" value="1"/>
</dbReference>
<dbReference type="SUPFAM" id="SSF103473">
    <property type="entry name" value="MFS general substrate transporter"/>
    <property type="match status" value="1"/>
</dbReference>
<evidence type="ECO:0000256" key="6">
    <source>
        <dbReference type="SAM" id="Phobius"/>
    </source>
</evidence>
<dbReference type="PROSITE" id="PS50850">
    <property type="entry name" value="MFS"/>
    <property type="match status" value="1"/>
</dbReference>
<sequence>MYRTDERFVRRMIVAAVVLGSFMGATDSSIVIIALTSISRYFDVGTSAASWVLIIYLLVITGFLIPFGRLGDVWGRKKIFVAGFAIFTAGSFFCGASGSLPELILFRAVQGIGGAMIIATGSAILSVSLPAQTRGRGLGYLSLANGLGLAAGFGIGGIIVHFLSWQWIFFMNVPVGLFALIIACIFIPGDTVQRTQPPAFDFAGALLVILSAGLFTYALSLGEEMGWHSVPIIGAIILSGICSLLFITWEKHTPSPLLQLGMLKNPGISAGIGAAMFNRLVLSGMTFLIPIYLEIVKGYSTGFTGLLLLAPSLLIIFTGPTSGALSDRIGSRRLCVLAGLFLFLSVGIFVIFDNTIALVAILTALAFRGISMGLFSAPNLRLVLSSTPEDDQGSAASLWYFSRYLSSTIGIVIFEMIFDHWIRKDVAPGTAGAVHLVSPIATVEAAFDTAFMIGVIFVIVMIILTLLIREGKEHCEPADFDIRD</sequence>
<feature type="transmembrane region" description="Helical" evidence="6">
    <location>
        <begin position="268"/>
        <end position="293"/>
    </location>
</feature>
<dbReference type="PRINTS" id="PR01036">
    <property type="entry name" value="TCRTETB"/>
</dbReference>
<organism evidence="8 9">
    <name type="scientific">Methanogenium organophilum</name>
    <dbReference type="NCBI Taxonomy" id="2199"/>
    <lineage>
        <taxon>Archaea</taxon>
        <taxon>Methanobacteriati</taxon>
        <taxon>Methanobacteriota</taxon>
        <taxon>Stenosarchaea group</taxon>
        <taxon>Methanomicrobia</taxon>
        <taxon>Methanomicrobiales</taxon>
        <taxon>Methanomicrobiaceae</taxon>
        <taxon>Methanogenium</taxon>
    </lineage>
</organism>
<comment type="subcellular location">
    <subcellularLocation>
        <location evidence="1">Membrane</location>
        <topology evidence="1">Multi-pass membrane protein</topology>
    </subcellularLocation>
</comment>
<feature type="domain" description="Major facilitator superfamily (MFS) profile" evidence="7">
    <location>
        <begin position="13"/>
        <end position="472"/>
    </location>
</feature>
<protein>
    <submittedName>
        <fullName evidence="8">MFS transporter</fullName>
    </submittedName>
</protein>
<proteinExistence type="predicted"/>
<evidence type="ECO:0000256" key="4">
    <source>
        <dbReference type="ARBA" id="ARBA00022989"/>
    </source>
</evidence>
<evidence type="ECO:0000256" key="5">
    <source>
        <dbReference type="ARBA" id="ARBA00023136"/>
    </source>
</evidence>
<evidence type="ECO:0000259" key="7">
    <source>
        <dbReference type="PROSITE" id="PS50850"/>
    </source>
</evidence>
<keyword evidence="5 6" id="KW-0472">Membrane</keyword>
<keyword evidence="2" id="KW-0813">Transport</keyword>
<feature type="transmembrane region" description="Helical" evidence="6">
    <location>
        <begin position="12"/>
        <end position="36"/>
    </location>
</feature>
<dbReference type="InterPro" id="IPR036259">
    <property type="entry name" value="MFS_trans_sf"/>
</dbReference>
<dbReference type="AlphaFoldDB" id="A0A9X9S5B1"/>
<feature type="transmembrane region" description="Helical" evidence="6">
    <location>
        <begin position="225"/>
        <end position="247"/>
    </location>
</feature>
<dbReference type="EMBL" id="CP113361">
    <property type="protein sequence ID" value="WAI02194.1"/>
    <property type="molecule type" value="Genomic_DNA"/>
</dbReference>